<dbReference type="GO" id="GO:0008270">
    <property type="term" value="F:zinc ion binding"/>
    <property type="evidence" value="ECO:0007669"/>
    <property type="project" value="UniProtKB-KW"/>
</dbReference>
<keyword evidence="2 4" id="KW-0863">Zinc-finger</keyword>
<evidence type="ECO:0000259" key="6">
    <source>
        <dbReference type="PROSITE" id="PS50865"/>
    </source>
</evidence>
<gene>
    <name evidence="7" type="ORF">FRACYDRAFT_249528</name>
</gene>
<evidence type="ECO:0000313" key="8">
    <source>
        <dbReference type="Proteomes" id="UP000095751"/>
    </source>
</evidence>
<evidence type="ECO:0000256" key="5">
    <source>
        <dbReference type="SAM" id="MobiDB-lite"/>
    </source>
</evidence>
<dbReference type="InterPro" id="IPR002893">
    <property type="entry name" value="Znf_MYND"/>
</dbReference>
<name>A0A1E7ES62_9STRA</name>
<evidence type="ECO:0000256" key="2">
    <source>
        <dbReference type="ARBA" id="ARBA00022771"/>
    </source>
</evidence>
<feature type="domain" description="MYND-type" evidence="6">
    <location>
        <begin position="336"/>
        <end position="378"/>
    </location>
</feature>
<keyword evidence="3" id="KW-0862">Zinc</keyword>
<dbReference type="EMBL" id="KV784379">
    <property type="protein sequence ID" value="OEU08634.1"/>
    <property type="molecule type" value="Genomic_DNA"/>
</dbReference>
<dbReference type="InParanoid" id="A0A1E7ES62"/>
<evidence type="ECO:0000256" key="3">
    <source>
        <dbReference type="ARBA" id="ARBA00022833"/>
    </source>
</evidence>
<evidence type="ECO:0000256" key="4">
    <source>
        <dbReference type="PROSITE-ProRule" id="PRU00134"/>
    </source>
</evidence>
<evidence type="ECO:0000256" key="1">
    <source>
        <dbReference type="ARBA" id="ARBA00022723"/>
    </source>
</evidence>
<dbReference type="OrthoDB" id="48351at2759"/>
<dbReference type="AlphaFoldDB" id="A0A1E7ES62"/>
<dbReference type="KEGG" id="fcy:FRACYDRAFT_249528"/>
<feature type="compositionally biased region" description="Low complexity" evidence="5">
    <location>
        <begin position="1"/>
        <end position="14"/>
    </location>
</feature>
<proteinExistence type="predicted"/>
<accession>A0A1E7ES62</accession>
<feature type="region of interest" description="Disordered" evidence="5">
    <location>
        <begin position="1"/>
        <end position="37"/>
    </location>
</feature>
<dbReference type="Proteomes" id="UP000095751">
    <property type="component" value="Unassembled WGS sequence"/>
</dbReference>
<keyword evidence="8" id="KW-1185">Reference proteome</keyword>
<keyword evidence="1" id="KW-0479">Metal-binding</keyword>
<organism evidence="7 8">
    <name type="scientific">Fragilariopsis cylindrus CCMP1102</name>
    <dbReference type="NCBI Taxonomy" id="635003"/>
    <lineage>
        <taxon>Eukaryota</taxon>
        <taxon>Sar</taxon>
        <taxon>Stramenopiles</taxon>
        <taxon>Ochrophyta</taxon>
        <taxon>Bacillariophyta</taxon>
        <taxon>Bacillariophyceae</taxon>
        <taxon>Bacillariophycidae</taxon>
        <taxon>Bacillariales</taxon>
        <taxon>Bacillariaceae</taxon>
        <taxon>Fragilariopsis</taxon>
    </lineage>
</organism>
<evidence type="ECO:0000313" key="7">
    <source>
        <dbReference type="EMBL" id="OEU08634.1"/>
    </source>
</evidence>
<protein>
    <recommendedName>
        <fullName evidence="6">MYND-type domain-containing protein</fullName>
    </recommendedName>
</protein>
<dbReference type="Pfam" id="PF01753">
    <property type="entry name" value="zf-MYND"/>
    <property type="match status" value="1"/>
</dbReference>
<sequence length="385" mass="43508">MGKKSASSRFSSSRGNKANKDRKSSSSNNIGDKTGDEAITPENGWIFEKDEAVKAVQSEKGDILLLEKAVALGAALDYRTKKLSEVVSSDTEAFTCDTTALLLACSNLAFFGISSQDQKRQMLQVQPELAGTLRGNLECAIQLVKLGADCNEMYKEKNMYMHSLNLGNKNAYQLAKISKQSELIRTMDNFKSDEDKIRLVHCRCGSRLPWKECHGAAACGSIQVPYYYYENNNDSENTSSLRWRHSPLANCRCGYNDVDEYKQHFECCWSECTQHNYQNDYNGEYLGLVSKVSSKLLDEAKSFDYSRISKDVYVINPWREKMINMYTASPLARCANPTCKDVEVHVKSFDRCSRCNSVAYCSRRCQKEHWRLSHGKKCGLNNSLA</sequence>
<dbReference type="PROSITE" id="PS50865">
    <property type="entry name" value="ZF_MYND_2"/>
    <property type="match status" value="1"/>
</dbReference>
<reference evidence="7 8" key="1">
    <citation type="submission" date="2016-09" db="EMBL/GenBank/DDBJ databases">
        <title>Extensive genetic diversity and differential bi-allelic expression allows diatom success in the polar Southern Ocean.</title>
        <authorList>
            <consortium name="DOE Joint Genome Institute"/>
            <person name="Mock T."/>
            <person name="Otillar R.P."/>
            <person name="Strauss J."/>
            <person name="Dupont C."/>
            <person name="Frickenhaus S."/>
            <person name="Maumus F."/>
            <person name="Mcmullan M."/>
            <person name="Sanges R."/>
            <person name="Schmutz J."/>
            <person name="Toseland A."/>
            <person name="Valas R."/>
            <person name="Veluchamy A."/>
            <person name="Ward B.J."/>
            <person name="Allen A."/>
            <person name="Barry K."/>
            <person name="Falciatore A."/>
            <person name="Ferrante M."/>
            <person name="Fortunato A.E."/>
            <person name="Gloeckner G."/>
            <person name="Gruber A."/>
            <person name="Hipkin R."/>
            <person name="Janech M."/>
            <person name="Kroth P."/>
            <person name="Leese F."/>
            <person name="Lindquist E."/>
            <person name="Lyon B.R."/>
            <person name="Martin J."/>
            <person name="Mayer C."/>
            <person name="Parker M."/>
            <person name="Quesneville H."/>
            <person name="Raymond J."/>
            <person name="Uhlig C."/>
            <person name="Valentin K.U."/>
            <person name="Worden A.Z."/>
            <person name="Armbrust E.V."/>
            <person name="Bowler C."/>
            <person name="Green B."/>
            <person name="Moulton V."/>
            <person name="Van Oosterhout C."/>
            <person name="Grigoriev I."/>
        </authorList>
    </citation>
    <scope>NUCLEOTIDE SEQUENCE [LARGE SCALE GENOMIC DNA]</scope>
    <source>
        <strain evidence="7 8">CCMP1102</strain>
    </source>
</reference>
<dbReference type="Gene3D" id="6.10.140.2220">
    <property type="match status" value="1"/>
</dbReference>
<dbReference type="SUPFAM" id="SSF144232">
    <property type="entry name" value="HIT/MYND zinc finger-like"/>
    <property type="match status" value="1"/>
</dbReference>